<evidence type="ECO:0000256" key="1">
    <source>
        <dbReference type="SAM" id="MobiDB-lite"/>
    </source>
</evidence>
<feature type="domain" description="Bacterial mobilisation" evidence="2">
    <location>
        <begin position="96"/>
        <end position="134"/>
    </location>
</feature>
<dbReference type="AlphaFoldDB" id="A0A2P7B5G7"/>
<dbReference type="Pfam" id="PF05713">
    <property type="entry name" value="MobC"/>
    <property type="match status" value="1"/>
</dbReference>
<dbReference type="Proteomes" id="UP000241444">
    <property type="component" value="Unassembled WGS sequence"/>
</dbReference>
<organism evidence="3 4">
    <name type="scientific">Phyllobacterium brassicacearum</name>
    <dbReference type="NCBI Taxonomy" id="314235"/>
    <lineage>
        <taxon>Bacteria</taxon>
        <taxon>Pseudomonadati</taxon>
        <taxon>Pseudomonadota</taxon>
        <taxon>Alphaproteobacteria</taxon>
        <taxon>Hyphomicrobiales</taxon>
        <taxon>Phyllobacteriaceae</taxon>
        <taxon>Phyllobacterium</taxon>
    </lineage>
</organism>
<name>A0A2P7B5G7_9HYPH</name>
<dbReference type="OrthoDB" id="7376495at2"/>
<evidence type="ECO:0000313" key="4">
    <source>
        <dbReference type="Proteomes" id="UP000241444"/>
    </source>
</evidence>
<feature type="region of interest" description="Disordered" evidence="1">
    <location>
        <begin position="1"/>
        <end position="28"/>
    </location>
</feature>
<evidence type="ECO:0000313" key="3">
    <source>
        <dbReference type="EMBL" id="PSH61717.1"/>
    </source>
</evidence>
<protein>
    <submittedName>
        <fullName evidence="3">Plasmid mobilization relaxosome protein MobC</fullName>
    </submittedName>
</protein>
<keyword evidence="4" id="KW-1185">Reference proteome</keyword>
<evidence type="ECO:0000259" key="2">
    <source>
        <dbReference type="Pfam" id="PF05713"/>
    </source>
</evidence>
<gene>
    <name evidence="3" type="ORF">CU102_26405</name>
</gene>
<accession>A0A2P7B5G7</accession>
<dbReference type="EMBL" id="PGGO01000034">
    <property type="protein sequence ID" value="PSH61717.1"/>
    <property type="molecule type" value="Genomic_DNA"/>
</dbReference>
<dbReference type="InterPro" id="IPR008687">
    <property type="entry name" value="MobC"/>
</dbReference>
<reference evidence="4" key="1">
    <citation type="submission" date="2017-11" db="EMBL/GenBank/DDBJ databases">
        <authorList>
            <person name="Kuznetsova I."/>
            <person name="Sazanova A."/>
            <person name="Chirak E."/>
            <person name="Safronova V."/>
            <person name="Willems A."/>
        </authorList>
    </citation>
    <scope>NUCLEOTIDE SEQUENCE [LARGE SCALE GENOMIC DNA]</scope>
    <source>
        <strain evidence="4">STM 196</strain>
    </source>
</reference>
<sequence length="161" mass="17778">MSVCPCRAGLETRSGSHPSGARNVIEEKEPSLSKARIKDQVLHTRLSREESALFRAFCAENGLTTSEALRRFVRQAAGFGPTYDGEIRDAILEYARQLRAIGVNINQIARILNSGRTPDFPTLQAGIGRLRKELLAQSEDYVSLCAKARKQAKERIGGRHG</sequence>
<comment type="caution">
    <text evidence="3">The sequence shown here is derived from an EMBL/GenBank/DDBJ whole genome shotgun (WGS) entry which is preliminary data.</text>
</comment>
<proteinExistence type="predicted"/>